<accession>A0A6G1CB77</accession>
<evidence type="ECO:0000313" key="1">
    <source>
        <dbReference type="EMBL" id="KAF0897301.1"/>
    </source>
</evidence>
<proteinExistence type="predicted"/>
<comment type="caution">
    <text evidence="1">The sequence shown here is derived from an EMBL/GenBank/DDBJ whole genome shotgun (WGS) entry which is preliminary data.</text>
</comment>
<organism evidence="1 2">
    <name type="scientific">Oryza meyeriana var. granulata</name>
    <dbReference type="NCBI Taxonomy" id="110450"/>
    <lineage>
        <taxon>Eukaryota</taxon>
        <taxon>Viridiplantae</taxon>
        <taxon>Streptophyta</taxon>
        <taxon>Embryophyta</taxon>
        <taxon>Tracheophyta</taxon>
        <taxon>Spermatophyta</taxon>
        <taxon>Magnoliopsida</taxon>
        <taxon>Liliopsida</taxon>
        <taxon>Poales</taxon>
        <taxon>Poaceae</taxon>
        <taxon>BOP clade</taxon>
        <taxon>Oryzoideae</taxon>
        <taxon>Oryzeae</taxon>
        <taxon>Oryzinae</taxon>
        <taxon>Oryza</taxon>
        <taxon>Oryza meyeriana</taxon>
    </lineage>
</organism>
<reference evidence="1 2" key="1">
    <citation type="submission" date="2019-11" db="EMBL/GenBank/DDBJ databases">
        <title>Whole genome sequence of Oryza granulata.</title>
        <authorList>
            <person name="Li W."/>
        </authorList>
    </citation>
    <scope>NUCLEOTIDE SEQUENCE [LARGE SCALE GENOMIC DNA]</scope>
    <source>
        <strain evidence="2">cv. Menghai</strain>
        <tissue evidence="1">Leaf</tissue>
    </source>
</reference>
<dbReference type="Proteomes" id="UP000479710">
    <property type="component" value="Unassembled WGS sequence"/>
</dbReference>
<protein>
    <submittedName>
        <fullName evidence="1">Uncharacterized protein</fullName>
    </submittedName>
</protein>
<gene>
    <name evidence="1" type="ORF">E2562_035585</name>
</gene>
<dbReference type="EMBL" id="SPHZ02000010">
    <property type="protein sequence ID" value="KAF0897301.1"/>
    <property type="molecule type" value="Genomic_DNA"/>
</dbReference>
<name>A0A6G1CB77_9ORYZ</name>
<dbReference type="AlphaFoldDB" id="A0A6G1CB77"/>
<keyword evidence="2" id="KW-1185">Reference proteome</keyword>
<sequence>MFRADNVDLISISPVRLLSEILNWNRNLMANLFHCTTGYGDYQSGHSQTPVSSSSTCSGQYKSMLRFIALEWTHLQPLWGILS</sequence>
<evidence type="ECO:0000313" key="2">
    <source>
        <dbReference type="Proteomes" id="UP000479710"/>
    </source>
</evidence>